<evidence type="ECO:0000313" key="2">
    <source>
        <dbReference type="Proteomes" id="UP001163603"/>
    </source>
</evidence>
<gene>
    <name evidence="1" type="ORF">Pint_36292</name>
</gene>
<sequence length="171" mass="19532">MGIRVSAFAATSDVEGIDKTGNDGIRSHFVLDWTVYSNAASGYPKAGLWDKAVEMLKKSEELIPGKNSNRAYEFLITQCAKFGKKDDVFRLWELYKKTHKIYNKGYICVITSLLKFDDLESAKKTFDEWESVNKYYDIRLLNFMIGAYCSKGLLLEAENLIDWGKIERGEA</sequence>
<protein>
    <submittedName>
        <fullName evidence="1">Uncharacterized protein</fullName>
    </submittedName>
</protein>
<reference evidence="2" key="1">
    <citation type="journal article" date="2023" name="G3 (Bethesda)">
        <title>Genome assembly and association tests identify interacting loci associated with vigor, precocity, and sex in interspecific pistachio rootstocks.</title>
        <authorList>
            <person name="Palmer W."/>
            <person name="Jacygrad E."/>
            <person name="Sagayaradj S."/>
            <person name="Cavanaugh K."/>
            <person name="Han R."/>
            <person name="Bertier L."/>
            <person name="Beede B."/>
            <person name="Kafkas S."/>
            <person name="Golino D."/>
            <person name="Preece J."/>
            <person name="Michelmore R."/>
        </authorList>
    </citation>
    <scope>NUCLEOTIDE SEQUENCE [LARGE SCALE GENOMIC DNA]</scope>
</reference>
<keyword evidence="2" id="KW-1185">Reference proteome</keyword>
<organism evidence="1 2">
    <name type="scientific">Pistacia integerrima</name>
    <dbReference type="NCBI Taxonomy" id="434235"/>
    <lineage>
        <taxon>Eukaryota</taxon>
        <taxon>Viridiplantae</taxon>
        <taxon>Streptophyta</taxon>
        <taxon>Embryophyta</taxon>
        <taxon>Tracheophyta</taxon>
        <taxon>Spermatophyta</taxon>
        <taxon>Magnoliopsida</taxon>
        <taxon>eudicotyledons</taxon>
        <taxon>Gunneridae</taxon>
        <taxon>Pentapetalae</taxon>
        <taxon>rosids</taxon>
        <taxon>malvids</taxon>
        <taxon>Sapindales</taxon>
        <taxon>Anacardiaceae</taxon>
        <taxon>Pistacia</taxon>
    </lineage>
</organism>
<evidence type="ECO:0000313" key="1">
    <source>
        <dbReference type="EMBL" id="KAJ0027701.1"/>
    </source>
</evidence>
<dbReference type="Proteomes" id="UP001163603">
    <property type="component" value="Chromosome 9"/>
</dbReference>
<name>A0ACC0Y239_9ROSI</name>
<accession>A0ACC0Y239</accession>
<comment type="caution">
    <text evidence="1">The sequence shown here is derived from an EMBL/GenBank/DDBJ whole genome shotgun (WGS) entry which is preliminary data.</text>
</comment>
<dbReference type="EMBL" id="CM047744">
    <property type="protein sequence ID" value="KAJ0027701.1"/>
    <property type="molecule type" value="Genomic_DNA"/>
</dbReference>
<proteinExistence type="predicted"/>